<dbReference type="EMBL" id="JAEAOA010000631">
    <property type="protein sequence ID" value="KAK3589374.1"/>
    <property type="molecule type" value="Genomic_DNA"/>
</dbReference>
<evidence type="ECO:0000313" key="1">
    <source>
        <dbReference type="EMBL" id="KAK3589374.1"/>
    </source>
</evidence>
<accession>A0AAE0SCH6</accession>
<reference evidence="1" key="2">
    <citation type="journal article" date="2021" name="Genome Biol. Evol.">
        <title>Developing a high-quality reference genome for a parasitic bivalve with doubly uniparental inheritance (Bivalvia: Unionida).</title>
        <authorList>
            <person name="Smith C.H."/>
        </authorList>
    </citation>
    <scope>NUCLEOTIDE SEQUENCE</scope>
    <source>
        <strain evidence="1">CHS0354</strain>
        <tissue evidence="1">Mantle</tissue>
    </source>
</reference>
<gene>
    <name evidence="1" type="ORF">CHS0354_010023</name>
</gene>
<reference evidence="1" key="1">
    <citation type="journal article" date="2021" name="Genome Biol. Evol.">
        <title>A High-Quality Reference Genome for a Parasitic Bivalve with Doubly Uniparental Inheritance (Bivalvia: Unionida).</title>
        <authorList>
            <person name="Smith C.H."/>
        </authorList>
    </citation>
    <scope>NUCLEOTIDE SEQUENCE</scope>
    <source>
        <strain evidence="1">CHS0354</strain>
    </source>
</reference>
<dbReference type="Proteomes" id="UP001195483">
    <property type="component" value="Unassembled WGS sequence"/>
</dbReference>
<sequence length="341" mass="38886">MVDTKEEQITLINEALNYYNPTERDIMETCILKDLEMAMVGIFVMRSKRKDDLKTLEEKLKYERRILIKLNCYPKNTRLNNANTNGTFTVSYATHFQLDDVQNSHGTGNRTDAGIFYTITITPGVYNQASLLQDFRIPVKSHHESVPQEIEEIAPSAPVHGVMTATRPQWSVSWQQARKALNQIQKDGTELALRCFQEYLEKLVSSDIRKKTADVRAAASGGSGKQILRSVQARRARILDWVDAQFSTLTVVSFHLNDQPLARPKPYNQVNSTAIRHCIYCRDLHMVKLGRDRIKAIKPIVMRKCIDRAFLCVIFDPQHKLGVGTTLALDTQRWVTPALIL</sequence>
<keyword evidence="2" id="KW-1185">Reference proteome</keyword>
<dbReference type="AlphaFoldDB" id="A0AAE0SCH6"/>
<name>A0AAE0SCH6_9BIVA</name>
<reference evidence="1" key="3">
    <citation type="submission" date="2023-05" db="EMBL/GenBank/DDBJ databases">
        <authorList>
            <person name="Smith C.H."/>
        </authorList>
    </citation>
    <scope>NUCLEOTIDE SEQUENCE</scope>
    <source>
        <strain evidence="1">CHS0354</strain>
        <tissue evidence="1">Mantle</tissue>
    </source>
</reference>
<organism evidence="1 2">
    <name type="scientific">Potamilus streckersoni</name>
    <dbReference type="NCBI Taxonomy" id="2493646"/>
    <lineage>
        <taxon>Eukaryota</taxon>
        <taxon>Metazoa</taxon>
        <taxon>Spiralia</taxon>
        <taxon>Lophotrochozoa</taxon>
        <taxon>Mollusca</taxon>
        <taxon>Bivalvia</taxon>
        <taxon>Autobranchia</taxon>
        <taxon>Heteroconchia</taxon>
        <taxon>Palaeoheterodonta</taxon>
        <taxon>Unionida</taxon>
        <taxon>Unionoidea</taxon>
        <taxon>Unionidae</taxon>
        <taxon>Ambleminae</taxon>
        <taxon>Lampsilini</taxon>
        <taxon>Potamilus</taxon>
    </lineage>
</organism>
<proteinExistence type="predicted"/>
<evidence type="ECO:0000313" key="2">
    <source>
        <dbReference type="Proteomes" id="UP001195483"/>
    </source>
</evidence>
<protein>
    <submittedName>
        <fullName evidence="1">Uncharacterized protein</fullName>
    </submittedName>
</protein>
<comment type="caution">
    <text evidence="1">The sequence shown here is derived from an EMBL/GenBank/DDBJ whole genome shotgun (WGS) entry which is preliminary data.</text>
</comment>